<sequence>MSELNSIFESMFYTTKGLERWIADCAVSGLAGMLPIAPGRPKLSVMADISAEENIALFALLAERPHKMTWPAIASEVALRGSAVDIWNELHPPTFEGMSDGGGYLSDATEQLQSWAQGGFDVISVLDDRYPASLREIHELPPVLFMRGKVHHDEIGVSVVGSRTASARAISIAENVAGGLVDRGISVISGLAAGIDTAAHLTTLAAGGRPIGVIGTGINVAYPAANRDLHQRVADAGALISQFFPGAPPRRQHFPMRNAVMSGIGRASVVVEASEHSGARIQARLAVDHGRPVILTDLVVNGTEWGRAMIGRPGVHVASSTAETMAVVEEVVSADVLPNESLPVLSLGD</sequence>
<dbReference type="InterPro" id="IPR057666">
    <property type="entry name" value="DrpA_SLOG"/>
</dbReference>
<dbReference type="AlphaFoldDB" id="A0A239FF28"/>
<accession>A0A239FF28</accession>
<evidence type="ECO:0000256" key="1">
    <source>
        <dbReference type="ARBA" id="ARBA00006525"/>
    </source>
</evidence>
<dbReference type="Pfam" id="PF02481">
    <property type="entry name" value="DNA_processg_A"/>
    <property type="match status" value="1"/>
</dbReference>
<reference evidence="4" key="1">
    <citation type="submission" date="2017-06" db="EMBL/GenBank/DDBJ databases">
        <authorList>
            <person name="Varghese N."/>
            <person name="Submissions S."/>
        </authorList>
    </citation>
    <scope>NUCLEOTIDE SEQUENCE [LARGE SCALE GENOMIC DNA]</scope>
    <source>
        <strain evidence="4">JCM 23211</strain>
    </source>
</reference>
<organism evidence="3 4">
    <name type="scientific">Rhodococcoides kyotonense</name>
    <dbReference type="NCBI Taxonomy" id="398843"/>
    <lineage>
        <taxon>Bacteria</taxon>
        <taxon>Bacillati</taxon>
        <taxon>Actinomycetota</taxon>
        <taxon>Actinomycetes</taxon>
        <taxon>Mycobacteriales</taxon>
        <taxon>Nocardiaceae</taxon>
        <taxon>Rhodococcoides</taxon>
    </lineage>
</organism>
<dbReference type="Proteomes" id="UP000198327">
    <property type="component" value="Unassembled WGS sequence"/>
</dbReference>
<evidence type="ECO:0000313" key="4">
    <source>
        <dbReference type="Proteomes" id="UP000198327"/>
    </source>
</evidence>
<dbReference type="SUPFAM" id="SSF102405">
    <property type="entry name" value="MCP/YpsA-like"/>
    <property type="match status" value="1"/>
</dbReference>
<dbReference type="PANTHER" id="PTHR43022">
    <property type="entry name" value="PROTEIN SMF"/>
    <property type="match status" value="1"/>
</dbReference>
<dbReference type="Gene3D" id="3.40.50.450">
    <property type="match status" value="1"/>
</dbReference>
<evidence type="ECO:0000259" key="2">
    <source>
        <dbReference type="Pfam" id="PF02481"/>
    </source>
</evidence>
<evidence type="ECO:0000313" key="3">
    <source>
        <dbReference type="EMBL" id="SNS54684.1"/>
    </source>
</evidence>
<dbReference type="GO" id="GO:0009294">
    <property type="term" value="P:DNA-mediated transformation"/>
    <property type="evidence" value="ECO:0007669"/>
    <property type="project" value="InterPro"/>
</dbReference>
<dbReference type="OrthoDB" id="9785707at2"/>
<dbReference type="InterPro" id="IPR003488">
    <property type="entry name" value="DprA"/>
</dbReference>
<protein>
    <submittedName>
        <fullName evidence="3">DNA processing protein</fullName>
    </submittedName>
</protein>
<proteinExistence type="inferred from homology"/>
<gene>
    <name evidence="3" type="ORF">SAMN05421642_103232</name>
</gene>
<keyword evidence="4" id="KW-1185">Reference proteome</keyword>
<dbReference type="EMBL" id="FZOW01000003">
    <property type="protein sequence ID" value="SNS54684.1"/>
    <property type="molecule type" value="Genomic_DNA"/>
</dbReference>
<feature type="domain" description="Smf/DprA SLOG" evidence="2">
    <location>
        <begin position="122"/>
        <end position="300"/>
    </location>
</feature>
<comment type="similarity">
    <text evidence="1">Belongs to the DprA/Smf family.</text>
</comment>
<name>A0A239FF28_9NOCA</name>
<dbReference type="RefSeq" id="WP_089244318.1">
    <property type="nucleotide sequence ID" value="NZ_FZOW01000003.1"/>
</dbReference>
<dbReference type="PANTHER" id="PTHR43022:SF1">
    <property type="entry name" value="PROTEIN SMF"/>
    <property type="match status" value="1"/>
</dbReference>